<reference evidence="3 4" key="1">
    <citation type="submission" date="2018-06" db="EMBL/GenBank/DDBJ databases">
        <title>Spongiibacterium sp. HME9304 Genome sequencing and assembly.</title>
        <authorList>
            <person name="Kang H."/>
            <person name="Kim H."/>
            <person name="Joh K."/>
        </authorList>
    </citation>
    <scope>NUCLEOTIDE SEQUENCE [LARGE SCALE GENOMIC DNA]</scope>
    <source>
        <strain evidence="3 4">HME9304</strain>
    </source>
</reference>
<organism evidence="3 4">
    <name type="scientific">Flagellimonas maritima</name>
    <dbReference type="NCBI Taxonomy" id="1383885"/>
    <lineage>
        <taxon>Bacteria</taxon>
        <taxon>Pseudomonadati</taxon>
        <taxon>Bacteroidota</taxon>
        <taxon>Flavobacteriia</taxon>
        <taxon>Flavobacteriales</taxon>
        <taxon>Flavobacteriaceae</taxon>
        <taxon>Flagellimonas</taxon>
    </lineage>
</organism>
<protein>
    <submittedName>
        <fullName evidence="3">Collagen alpha-1(I) chain</fullName>
    </submittedName>
</protein>
<evidence type="ECO:0000313" key="4">
    <source>
        <dbReference type="Proteomes" id="UP000248536"/>
    </source>
</evidence>
<dbReference type="Pfam" id="PF01391">
    <property type="entry name" value="Collagen"/>
    <property type="match status" value="1"/>
</dbReference>
<evidence type="ECO:0000256" key="1">
    <source>
        <dbReference type="SAM" id="MobiDB-lite"/>
    </source>
</evidence>
<dbReference type="InterPro" id="IPR008160">
    <property type="entry name" value="Collagen"/>
</dbReference>
<dbReference type="RefSeq" id="WP_112377847.1">
    <property type="nucleotide sequence ID" value="NZ_CP030104.1"/>
</dbReference>
<feature type="signal peptide" evidence="2">
    <location>
        <begin position="1"/>
        <end position="25"/>
    </location>
</feature>
<dbReference type="KEGG" id="spon:HME9304_01368"/>
<dbReference type="PROSITE" id="PS51257">
    <property type="entry name" value="PROKAR_LIPOPROTEIN"/>
    <property type="match status" value="1"/>
</dbReference>
<evidence type="ECO:0000256" key="2">
    <source>
        <dbReference type="SAM" id="SignalP"/>
    </source>
</evidence>
<proteinExistence type="predicted"/>
<keyword evidence="3" id="KW-0176">Collagen</keyword>
<name>A0A2Z4LSP4_9FLAO</name>
<feature type="chain" id="PRO_5016299495" evidence="2">
    <location>
        <begin position="26"/>
        <end position="174"/>
    </location>
</feature>
<keyword evidence="4" id="KW-1185">Reference proteome</keyword>
<feature type="region of interest" description="Disordered" evidence="1">
    <location>
        <begin position="28"/>
        <end position="62"/>
    </location>
</feature>
<feature type="compositionally biased region" description="Low complexity" evidence="1">
    <location>
        <begin position="35"/>
        <end position="51"/>
    </location>
</feature>
<sequence>MKTTQITIKIIIMFLLGVLFIGCSAEDGTDGATGPQGPQGEQGPAGPQGDQGDQGEQGEDGNANVIASDWIPEEFSDRFISMTSFGIDDEAFTSEILNSGTVLVYGRDGVFVVPIPVVFDNQTYYFVLPETLGEIRLIARTVDSTPDFFGLFTDFRYIHPCQYYQRKRRTNNRF</sequence>
<gene>
    <name evidence="3" type="ORF">HME9304_01368</name>
</gene>
<dbReference type="Gene3D" id="1.20.5.320">
    <property type="entry name" value="6-Phosphogluconate Dehydrogenase, domain 3"/>
    <property type="match status" value="1"/>
</dbReference>
<evidence type="ECO:0000313" key="3">
    <source>
        <dbReference type="EMBL" id="AWX44368.1"/>
    </source>
</evidence>
<keyword evidence="2" id="KW-0732">Signal</keyword>
<dbReference type="EMBL" id="CP030104">
    <property type="protein sequence ID" value="AWX44368.1"/>
    <property type="molecule type" value="Genomic_DNA"/>
</dbReference>
<dbReference type="AlphaFoldDB" id="A0A2Z4LSP4"/>
<accession>A0A2Z4LSP4</accession>
<dbReference type="Proteomes" id="UP000248536">
    <property type="component" value="Chromosome"/>
</dbReference>